<proteinExistence type="predicted"/>
<dbReference type="Proteomes" id="UP000266934">
    <property type="component" value="Chromosome"/>
</dbReference>
<evidence type="ECO:0008006" key="4">
    <source>
        <dbReference type="Google" id="ProtNLM"/>
    </source>
</evidence>
<sequence length="588" mass="61850">MSSDSAALVADLRARLDLFERDMRRAGDIVDDRVRGIERRFETLNVTAAGFVKGLLAAFTVDQLVAFKNELVEIGRVAKEFGEKPALISGIASALNSTGASTQEALKGLQSLGERLNQARRQENDLSRLLEANNIAYKTRTGEALSLNDALAIAARLIANAGSEFDKIEIARMLGLSKEWIELLEKGPETVLKMVSAAEQAGGAIDDELVKRAEEFDRVWSETWNSFVLQAKAAFIAVDKARAEREAGGKSFASGTSLDPNKGRPADLGVTIIGPDGTESWYPTANPPAPREPAGTAPAPQPRSSSTSPTIIPGKGGHKASGYGADASALDALIERLQKKIAVQDAEAASLGRSSYEQAKARAEAELYDAVKRDEIAITDEVRAKIEAQATAYAASVERLKETKRAIEAVHDAAQGMGGAFATAIDGLVVQGEKLDQVLNNLLKSLSSDILRSLLTGQGSFGGLFGTAGQNGQAGGILGQLLSGLFGGARAGGGDVSPGKAWLIGERGPELFVPRVAGTVVPNAALRGGGGTVVRIQNYATQDVSETRSTGSDGTEMIDIAIGRSLASGRQDGALGARYGARPRTVRR</sequence>
<dbReference type="OrthoDB" id="38641at2"/>
<accession>A0A348G1F1</accession>
<gene>
    <name evidence="2" type="ORF">BLTE_20690</name>
</gene>
<organism evidence="2 3">
    <name type="scientific">Blastochloris tepida</name>
    <dbReference type="NCBI Taxonomy" id="2233851"/>
    <lineage>
        <taxon>Bacteria</taxon>
        <taxon>Pseudomonadati</taxon>
        <taxon>Pseudomonadota</taxon>
        <taxon>Alphaproteobacteria</taxon>
        <taxon>Hyphomicrobiales</taxon>
        <taxon>Blastochloridaceae</taxon>
        <taxon>Blastochloris</taxon>
    </lineage>
</organism>
<dbReference type="EMBL" id="AP018907">
    <property type="protein sequence ID" value="BBF93384.1"/>
    <property type="molecule type" value="Genomic_DNA"/>
</dbReference>
<name>A0A348G1F1_9HYPH</name>
<dbReference type="AlphaFoldDB" id="A0A348G1F1"/>
<evidence type="ECO:0000313" key="3">
    <source>
        <dbReference type="Proteomes" id="UP000266934"/>
    </source>
</evidence>
<keyword evidence="3" id="KW-1185">Reference proteome</keyword>
<dbReference type="RefSeq" id="WP_126400113.1">
    <property type="nucleotide sequence ID" value="NZ_AP018907.1"/>
</dbReference>
<dbReference type="KEGG" id="blag:BLTE_20690"/>
<feature type="compositionally biased region" description="Low complexity" evidence="1">
    <location>
        <begin position="296"/>
        <end position="313"/>
    </location>
</feature>
<evidence type="ECO:0000256" key="1">
    <source>
        <dbReference type="SAM" id="MobiDB-lite"/>
    </source>
</evidence>
<protein>
    <recommendedName>
        <fullName evidence="4">Tail tape measure protein</fullName>
    </recommendedName>
</protein>
<reference evidence="2 3" key="1">
    <citation type="submission" date="2018-08" db="EMBL/GenBank/DDBJ databases">
        <title>Complete genome sequencing of Blastochloris tepida GI.</title>
        <authorList>
            <person name="Tsukatani Y."/>
            <person name="Mori H."/>
        </authorList>
    </citation>
    <scope>NUCLEOTIDE SEQUENCE [LARGE SCALE GENOMIC DNA]</scope>
    <source>
        <strain evidence="2 3">GI</strain>
    </source>
</reference>
<evidence type="ECO:0000313" key="2">
    <source>
        <dbReference type="EMBL" id="BBF93384.1"/>
    </source>
</evidence>
<feature type="region of interest" description="Disordered" evidence="1">
    <location>
        <begin position="247"/>
        <end position="319"/>
    </location>
</feature>